<evidence type="ECO:0000313" key="2">
    <source>
        <dbReference type="EMBL" id="MBA0847045.1"/>
    </source>
</evidence>
<feature type="domain" description="Putative plant transposon protein" evidence="1">
    <location>
        <begin position="217"/>
        <end position="387"/>
    </location>
</feature>
<comment type="caution">
    <text evidence="2">The sequence shown here is derived from an EMBL/GenBank/DDBJ whole genome shotgun (WGS) entry which is preliminary data.</text>
</comment>
<reference evidence="2 3" key="1">
    <citation type="journal article" date="2019" name="Genome Biol. Evol.">
        <title>Insights into the evolution of the New World diploid cottons (Gossypium, subgenus Houzingenia) based on genome sequencing.</title>
        <authorList>
            <person name="Grover C.E."/>
            <person name="Arick M.A. 2nd"/>
            <person name="Thrash A."/>
            <person name="Conover J.L."/>
            <person name="Sanders W.S."/>
            <person name="Peterson D.G."/>
            <person name="Frelichowski J.E."/>
            <person name="Scheffler J.A."/>
            <person name="Scheffler B.E."/>
            <person name="Wendel J.F."/>
        </authorList>
    </citation>
    <scope>NUCLEOTIDE SEQUENCE [LARGE SCALE GENOMIC DNA]</scope>
    <source>
        <strain evidence="2">1</strain>
        <tissue evidence="2">Leaf</tissue>
    </source>
</reference>
<organism evidence="2 3">
    <name type="scientific">Gossypium schwendimanii</name>
    <name type="common">Cotton</name>
    <dbReference type="NCBI Taxonomy" id="34291"/>
    <lineage>
        <taxon>Eukaryota</taxon>
        <taxon>Viridiplantae</taxon>
        <taxon>Streptophyta</taxon>
        <taxon>Embryophyta</taxon>
        <taxon>Tracheophyta</taxon>
        <taxon>Spermatophyta</taxon>
        <taxon>Magnoliopsida</taxon>
        <taxon>eudicotyledons</taxon>
        <taxon>Gunneridae</taxon>
        <taxon>Pentapetalae</taxon>
        <taxon>rosids</taxon>
        <taxon>malvids</taxon>
        <taxon>Malvales</taxon>
        <taxon>Malvaceae</taxon>
        <taxon>Malvoideae</taxon>
        <taxon>Gossypium</taxon>
    </lineage>
</organism>
<gene>
    <name evidence="2" type="ORF">Goshw_011763</name>
</gene>
<dbReference type="InterPro" id="IPR046796">
    <property type="entry name" value="Transposase_32_dom"/>
</dbReference>
<dbReference type="Proteomes" id="UP000593576">
    <property type="component" value="Unassembled WGS sequence"/>
</dbReference>
<evidence type="ECO:0000259" key="1">
    <source>
        <dbReference type="Pfam" id="PF20167"/>
    </source>
</evidence>
<accession>A0A7J9KKP4</accession>
<sequence>MRMRAADQVVSAIAGEDCVRLTHLIYDQFKVTFDGHGRWFEGTLIYEENEKSTLSWEDYGPFAEQRYDPCYDWNTYLYLENMKVIKSLLDQILKLLQYQAKWKNSVYNSVKLDTVDIEKKVLNTMRNSRDKRWCFPSRDNNVASRYSGGLNTIESFDTSNEITYNIQKFVSLDAEGFFHKLHGRSFIYECGFDPDVIIENEFWDIVDLYELREFSLRPHRPAVPSVVHEFYANLKFFEEDKVYVRGREVEISPSIISKYYRVFFLANNEIELLETRNFKGTNVDYIMLYLTEGRGEWEREVYTNLPISFNPILLTTLAKIWLHFLRMKVCPNSSSRIVNPFQAILLTTILQRKQISIGIWIYKFILRCVIREDTHLITDLYRAARVPIDPLKPFCQPTTHMITSLIYQKFKASSKSNELEDMGRKESRLN</sequence>
<dbReference type="AlphaFoldDB" id="A0A7J9KKP4"/>
<proteinExistence type="predicted"/>
<keyword evidence="3" id="KW-1185">Reference proteome</keyword>
<dbReference type="EMBL" id="JABFAF010000001">
    <property type="protein sequence ID" value="MBA0847045.1"/>
    <property type="molecule type" value="Genomic_DNA"/>
</dbReference>
<evidence type="ECO:0000313" key="3">
    <source>
        <dbReference type="Proteomes" id="UP000593576"/>
    </source>
</evidence>
<name>A0A7J9KKP4_GOSSC</name>
<dbReference type="Pfam" id="PF20167">
    <property type="entry name" value="Transposase_32"/>
    <property type="match status" value="1"/>
</dbReference>
<dbReference type="OrthoDB" id="1436896at2759"/>
<protein>
    <recommendedName>
        <fullName evidence="1">Putative plant transposon protein domain-containing protein</fullName>
    </recommendedName>
</protein>